<evidence type="ECO:0000313" key="2">
    <source>
        <dbReference type="EMBL" id="CAH2059781.1"/>
    </source>
</evidence>
<evidence type="ECO:0000256" key="1">
    <source>
        <dbReference type="SAM" id="MobiDB-lite"/>
    </source>
</evidence>
<feature type="compositionally biased region" description="Polar residues" evidence="1">
    <location>
        <begin position="118"/>
        <end position="140"/>
    </location>
</feature>
<evidence type="ECO:0000313" key="3">
    <source>
        <dbReference type="Proteomes" id="UP000837857"/>
    </source>
</evidence>
<feature type="region of interest" description="Disordered" evidence="1">
    <location>
        <begin position="93"/>
        <end position="197"/>
    </location>
</feature>
<reference evidence="2" key="1">
    <citation type="submission" date="2022-03" db="EMBL/GenBank/DDBJ databases">
        <authorList>
            <person name="Martin H S."/>
        </authorList>
    </citation>
    <scope>NUCLEOTIDE SEQUENCE</scope>
</reference>
<dbReference type="EMBL" id="OW152838">
    <property type="protein sequence ID" value="CAH2059781.1"/>
    <property type="molecule type" value="Genomic_DNA"/>
</dbReference>
<name>A0ABN8IPF6_9NEOP</name>
<gene>
    <name evidence="2" type="ORF">IPOD504_LOCUS11020</name>
</gene>
<keyword evidence="3" id="KW-1185">Reference proteome</keyword>
<protein>
    <submittedName>
        <fullName evidence="2">Uncharacterized protein</fullName>
    </submittedName>
</protein>
<sequence length="206" mass="22688">MARPSHIQMEKLVQFLEENPEIAKGHLRSWREEVAMVLNSLGGVTKNAKSWAKVSDQDLRVPLNIPVIPDDQLPNPNDESQVVIVIKEELASSSQAKPPLTREASLPSSWSPDVVPDIQSSAQGSNDCEFSERLNVSSPAQADPGEKENEEIASPALDLNLATSPVVPVPRRRELTPIRSDSPGECDDDSDELNQPNSFLSLKRFF</sequence>
<feature type="non-terminal residue" evidence="2">
    <location>
        <position position="206"/>
    </location>
</feature>
<dbReference type="Proteomes" id="UP000837857">
    <property type="component" value="Chromosome 26"/>
</dbReference>
<accession>A0ABN8IPF6</accession>
<proteinExistence type="predicted"/>
<organism evidence="2 3">
    <name type="scientific">Iphiclides podalirius</name>
    <name type="common">scarce swallowtail</name>
    <dbReference type="NCBI Taxonomy" id="110791"/>
    <lineage>
        <taxon>Eukaryota</taxon>
        <taxon>Metazoa</taxon>
        <taxon>Ecdysozoa</taxon>
        <taxon>Arthropoda</taxon>
        <taxon>Hexapoda</taxon>
        <taxon>Insecta</taxon>
        <taxon>Pterygota</taxon>
        <taxon>Neoptera</taxon>
        <taxon>Endopterygota</taxon>
        <taxon>Lepidoptera</taxon>
        <taxon>Glossata</taxon>
        <taxon>Ditrysia</taxon>
        <taxon>Papilionoidea</taxon>
        <taxon>Papilionidae</taxon>
        <taxon>Papilioninae</taxon>
        <taxon>Iphiclides</taxon>
    </lineage>
</organism>